<reference evidence="2" key="1">
    <citation type="journal article" date="2012" name="Nat. Biotechnol.">
        <title>Reference genome sequence of the model plant Setaria.</title>
        <authorList>
            <person name="Bennetzen J.L."/>
            <person name="Schmutz J."/>
            <person name="Wang H."/>
            <person name="Percifield R."/>
            <person name="Hawkins J."/>
            <person name="Pontaroli A.C."/>
            <person name="Estep M."/>
            <person name="Feng L."/>
            <person name="Vaughn J.N."/>
            <person name="Grimwood J."/>
            <person name="Jenkins J."/>
            <person name="Barry K."/>
            <person name="Lindquist E."/>
            <person name="Hellsten U."/>
            <person name="Deshpande S."/>
            <person name="Wang X."/>
            <person name="Wu X."/>
            <person name="Mitros T."/>
            <person name="Triplett J."/>
            <person name="Yang X."/>
            <person name="Ye C.Y."/>
            <person name="Mauro-Herrera M."/>
            <person name="Wang L."/>
            <person name="Li P."/>
            <person name="Sharma M."/>
            <person name="Sharma R."/>
            <person name="Ronald P.C."/>
            <person name="Panaud O."/>
            <person name="Kellogg E.A."/>
            <person name="Brutnell T.P."/>
            <person name="Doust A.N."/>
            <person name="Tuskan G.A."/>
            <person name="Rokhsar D."/>
            <person name="Devos K.M."/>
        </authorList>
    </citation>
    <scope>NUCLEOTIDE SEQUENCE [LARGE SCALE GENOMIC DNA]</scope>
    <source>
        <strain evidence="2">Yugu1</strain>
    </source>
</reference>
<dbReference type="EMBL" id="CM003528">
    <property type="protein sequence ID" value="RCV05550.1"/>
    <property type="molecule type" value="Genomic_DNA"/>
</dbReference>
<feature type="chain" id="PRO_5016811104" evidence="1">
    <location>
        <begin position="26"/>
        <end position="176"/>
    </location>
</feature>
<evidence type="ECO:0000256" key="1">
    <source>
        <dbReference type="SAM" id="SignalP"/>
    </source>
</evidence>
<feature type="signal peptide" evidence="1">
    <location>
        <begin position="1"/>
        <end position="25"/>
    </location>
</feature>
<sequence>MFFPQSLLPTLFFFLSVQVCRQAGATLLPVNNKNVMRPRTAEANENASPSVLCRHEPHRRRRRCWKWNAGPSCPLSWPHCKFALCSREVRSLGAGDGVLGVKGEEALRGGDVHIVVAQMRGLRGEVVKVALVITQARNEASYEAIALISQARNGASCEAMALISQESKDQASSAGR</sequence>
<evidence type="ECO:0000313" key="2">
    <source>
        <dbReference type="EMBL" id="RCV05550.1"/>
    </source>
</evidence>
<gene>
    <name evidence="2" type="ORF">SETIT_1G092200v2</name>
</gene>
<keyword evidence="1" id="KW-0732">Signal</keyword>
<dbReference type="AlphaFoldDB" id="A0A368PKJ0"/>
<protein>
    <submittedName>
        <fullName evidence="2">Uncharacterized protein</fullName>
    </submittedName>
</protein>
<reference evidence="2" key="2">
    <citation type="submission" date="2015-07" db="EMBL/GenBank/DDBJ databases">
        <authorList>
            <person name="Noorani M."/>
        </authorList>
    </citation>
    <scope>NUCLEOTIDE SEQUENCE</scope>
    <source>
        <strain evidence="2">Yugu1</strain>
    </source>
</reference>
<accession>A0A368PKJ0</accession>
<name>A0A368PKJ0_SETIT</name>
<organism evidence="2">
    <name type="scientific">Setaria italica</name>
    <name type="common">Foxtail millet</name>
    <name type="synonym">Panicum italicum</name>
    <dbReference type="NCBI Taxonomy" id="4555"/>
    <lineage>
        <taxon>Eukaryota</taxon>
        <taxon>Viridiplantae</taxon>
        <taxon>Streptophyta</taxon>
        <taxon>Embryophyta</taxon>
        <taxon>Tracheophyta</taxon>
        <taxon>Spermatophyta</taxon>
        <taxon>Magnoliopsida</taxon>
        <taxon>Liliopsida</taxon>
        <taxon>Poales</taxon>
        <taxon>Poaceae</taxon>
        <taxon>PACMAD clade</taxon>
        <taxon>Panicoideae</taxon>
        <taxon>Panicodae</taxon>
        <taxon>Paniceae</taxon>
        <taxon>Cenchrinae</taxon>
        <taxon>Setaria</taxon>
    </lineage>
</organism>
<proteinExistence type="predicted"/>